<keyword evidence="13" id="KW-0411">Iron-sulfur</keyword>
<dbReference type="SUPFAM" id="SSF55785">
    <property type="entry name" value="PYP-like sensor domain (PAS domain)"/>
    <property type="match status" value="2"/>
</dbReference>
<keyword evidence="11" id="KW-0408">Iron</keyword>
<keyword evidence="21" id="KW-1185">Reference proteome</keyword>
<keyword evidence="6" id="KW-0004">4Fe-4S</keyword>
<evidence type="ECO:0000259" key="19">
    <source>
        <dbReference type="PROSITE" id="PS50113"/>
    </source>
</evidence>
<gene>
    <name evidence="20" type="ORF">KI809_15405</name>
</gene>
<dbReference type="PROSITE" id="PS50112">
    <property type="entry name" value="PAS"/>
    <property type="match status" value="2"/>
</dbReference>
<feature type="coiled-coil region" evidence="16">
    <location>
        <begin position="249"/>
        <end position="283"/>
    </location>
</feature>
<dbReference type="Gene3D" id="3.30.450.20">
    <property type="entry name" value="PAS domain"/>
    <property type="match status" value="1"/>
</dbReference>
<dbReference type="InterPro" id="IPR011712">
    <property type="entry name" value="Sig_transdc_His_kin_sub3_dim/P"/>
</dbReference>
<evidence type="ECO:0000256" key="1">
    <source>
        <dbReference type="ARBA" id="ARBA00000085"/>
    </source>
</evidence>
<dbReference type="Gene3D" id="1.20.120.1640">
    <property type="match status" value="1"/>
</dbReference>
<comment type="function">
    <text evidence="14">Member of the two-component regulatory system NreB/NreC involved in the control of dissimilatory nitrate/nitrite reduction in response to oxygen. NreB functions as a direct oxygen sensor histidine kinase which is autophosphorylated, in the absence of oxygen, probably at the conserved histidine residue, and transfers its phosphate group probably to a conserved aspartate residue of NreC. NreB/NreC activates the expression of the nitrate (narGHJI) and nitrite (nir) reductase operons, as well as the putative nitrate transporter gene narT.</text>
</comment>
<dbReference type="Pfam" id="PF08448">
    <property type="entry name" value="PAS_4"/>
    <property type="match status" value="1"/>
</dbReference>
<organism evidence="20 21">
    <name type="scientific">Geoanaerobacter pelophilus</name>
    <dbReference type="NCBI Taxonomy" id="60036"/>
    <lineage>
        <taxon>Bacteria</taxon>
        <taxon>Pseudomonadati</taxon>
        <taxon>Thermodesulfobacteriota</taxon>
        <taxon>Desulfuromonadia</taxon>
        <taxon>Geobacterales</taxon>
        <taxon>Geobacteraceae</taxon>
        <taxon>Geoanaerobacter</taxon>
    </lineage>
</organism>
<evidence type="ECO:0000259" key="17">
    <source>
        <dbReference type="PROSITE" id="PS50109"/>
    </source>
</evidence>
<dbReference type="Pfam" id="PF07730">
    <property type="entry name" value="HisKA_3"/>
    <property type="match status" value="1"/>
</dbReference>
<evidence type="ECO:0000256" key="6">
    <source>
        <dbReference type="ARBA" id="ARBA00022485"/>
    </source>
</evidence>
<evidence type="ECO:0000256" key="2">
    <source>
        <dbReference type="ARBA" id="ARBA00001966"/>
    </source>
</evidence>
<dbReference type="PANTHER" id="PTHR24421:SF58">
    <property type="entry name" value="SIGNAL TRANSDUCTION HISTIDINE-PROTEIN KINASE_PHOSPHATASE UHPB"/>
    <property type="match status" value="1"/>
</dbReference>
<dbReference type="InterPro" id="IPR013656">
    <property type="entry name" value="PAS_4"/>
</dbReference>
<dbReference type="InterPro" id="IPR035965">
    <property type="entry name" value="PAS-like_dom_sf"/>
</dbReference>
<dbReference type="Pfam" id="PF13426">
    <property type="entry name" value="PAS_9"/>
    <property type="match status" value="1"/>
</dbReference>
<evidence type="ECO:0000256" key="15">
    <source>
        <dbReference type="ARBA" id="ARBA00030800"/>
    </source>
</evidence>
<dbReference type="SUPFAM" id="SSF55874">
    <property type="entry name" value="ATPase domain of HSP90 chaperone/DNA topoisomerase II/histidine kinase"/>
    <property type="match status" value="1"/>
</dbReference>
<dbReference type="InterPro" id="IPR003594">
    <property type="entry name" value="HATPase_dom"/>
</dbReference>
<keyword evidence="9" id="KW-0479">Metal-binding</keyword>
<feature type="domain" description="PAC" evidence="19">
    <location>
        <begin position="209"/>
        <end position="261"/>
    </location>
</feature>
<dbReference type="InterPro" id="IPR050482">
    <property type="entry name" value="Sensor_HK_TwoCompSys"/>
</dbReference>
<keyword evidence="12" id="KW-0902">Two-component regulatory system</keyword>
<dbReference type="GO" id="GO:0051539">
    <property type="term" value="F:4 iron, 4 sulfur cluster binding"/>
    <property type="evidence" value="ECO:0007669"/>
    <property type="project" value="UniProtKB-KW"/>
</dbReference>
<keyword evidence="8" id="KW-0808">Transferase</keyword>
<dbReference type="PROSITE" id="PS50113">
    <property type="entry name" value="PAC"/>
    <property type="match status" value="1"/>
</dbReference>
<dbReference type="GO" id="GO:0005737">
    <property type="term" value="C:cytoplasm"/>
    <property type="evidence" value="ECO:0007669"/>
    <property type="project" value="UniProtKB-SubCell"/>
</dbReference>
<evidence type="ECO:0000256" key="8">
    <source>
        <dbReference type="ARBA" id="ARBA00022679"/>
    </source>
</evidence>
<evidence type="ECO:0000259" key="18">
    <source>
        <dbReference type="PROSITE" id="PS50112"/>
    </source>
</evidence>
<feature type="domain" description="PAS" evidence="18">
    <location>
        <begin position="138"/>
        <end position="193"/>
    </location>
</feature>
<dbReference type="Gene3D" id="1.20.5.1930">
    <property type="match status" value="1"/>
</dbReference>
<evidence type="ECO:0000256" key="16">
    <source>
        <dbReference type="SAM" id="Coils"/>
    </source>
</evidence>
<feature type="domain" description="Histidine kinase" evidence="17">
    <location>
        <begin position="406"/>
        <end position="499"/>
    </location>
</feature>
<comment type="catalytic activity">
    <reaction evidence="1">
        <text>ATP + protein L-histidine = ADP + protein N-phospho-L-histidine.</text>
        <dbReference type="EC" id="2.7.13.3"/>
    </reaction>
</comment>
<dbReference type="GO" id="GO:0000155">
    <property type="term" value="F:phosphorelay sensor kinase activity"/>
    <property type="evidence" value="ECO:0007669"/>
    <property type="project" value="InterPro"/>
</dbReference>
<evidence type="ECO:0000256" key="13">
    <source>
        <dbReference type="ARBA" id="ARBA00023014"/>
    </source>
</evidence>
<comment type="caution">
    <text evidence="20">The sequence shown here is derived from an EMBL/GenBank/DDBJ whole genome shotgun (WGS) entry which is preliminary data.</text>
</comment>
<dbReference type="EMBL" id="JAHCVJ010000006">
    <property type="protein sequence ID" value="MBT0665696.1"/>
    <property type="molecule type" value="Genomic_DNA"/>
</dbReference>
<dbReference type="InterPro" id="IPR004358">
    <property type="entry name" value="Sig_transdc_His_kin-like_C"/>
</dbReference>
<dbReference type="InterPro" id="IPR005467">
    <property type="entry name" value="His_kinase_dom"/>
</dbReference>
<dbReference type="Proteomes" id="UP000811899">
    <property type="component" value="Unassembled WGS sequence"/>
</dbReference>
<dbReference type="InterPro" id="IPR000700">
    <property type="entry name" value="PAS-assoc_C"/>
</dbReference>
<protein>
    <recommendedName>
        <fullName evidence="5">Oxygen sensor histidine kinase NreB</fullName>
        <ecNumber evidence="4">2.7.13.3</ecNumber>
    </recommendedName>
    <alternativeName>
        <fullName evidence="15">Nitrogen regulation protein B</fullName>
    </alternativeName>
</protein>
<evidence type="ECO:0000256" key="10">
    <source>
        <dbReference type="ARBA" id="ARBA00022777"/>
    </source>
</evidence>
<dbReference type="RefSeq" id="WP_214172465.1">
    <property type="nucleotide sequence ID" value="NZ_JAHCVJ010000006.1"/>
</dbReference>
<evidence type="ECO:0000256" key="3">
    <source>
        <dbReference type="ARBA" id="ARBA00004496"/>
    </source>
</evidence>
<proteinExistence type="predicted"/>
<evidence type="ECO:0000256" key="7">
    <source>
        <dbReference type="ARBA" id="ARBA00022490"/>
    </source>
</evidence>
<dbReference type="EC" id="2.7.13.3" evidence="4"/>
<evidence type="ECO:0000256" key="4">
    <source>
        <dbReference type="ARBA" id="ARBA00012438"/>
    </source>
</evidence>
<dbReference type="Pfam" id="PF02518">
    <property type="entry name" value="HATPase_c"/>
    <property type="match status" value="1"/>
</dbReference>
<dbReference type="PANTHER" id="PTHR24421">
    <property type="entry name" value="NITRATE/NITRITE SENSOR PROTEIN NARX-RELATED"/>
    <property type="match status" value="1"/>
</dbReference>
<dbReference type="PRINTS" id="PR00344">
    <property type="entry name" value="BCTRLSENSOR"/>
</dbReference>
<feature type="domain" description="PAS" evidence="18">
    <location>
        <begin position="17"/>
        <end position="87"/>
    </location>
</feature>
<sequence length="501" mass="55670">MSTTSSRTAPEEQLQKNDRLLYHILQTTLEGFWIVDLQGRFIDVNDAYCNMIGYRRDELLGMAISDVEALENPCDVVQRIQDIVAKGNHRFESKHRCKDGRTIDLDISANYLPSEAGIFTFLRDISERKQSENALRSASVYTRTLIEASLDPLVTISADGKITDVNEASVRVTGIARDQLIGTDFSSYFTDPDKAREGYLKVFSDGFVHDYPLALRHVSGLITEVLYNASVYKDEFGAVQGVFAAARDVTERNRALQALKQAHDELEARVAERTAALLDANEQMKKVSFELVWAEEKERERIAGELHDQVGQSLLLAKMKLDALLANINSDALFMQAEEAASLLANSIQDIRSLTFRMRPPILDTSGIETALEWLCSSIKSDYALQIDFADDGHPKPLPAEVRYSLYHAVRELLLNVAKHAGIDKAQLSLKANNHTLEVNVIDHGIGFSHPDAHLKHIKNGGYGLYNVQQRIEQIGGRVVIESAAGSGTSVTLTVPLEGSR</sequence>
<evidence type="ECO:0000256" key="14">
    <source>
        <dbReference type="ARBA" id="ARBA00024827"/>
    </source>
</evidence>
<name>A0AAW4LEV9_9BACT</name>
<accession>A0AAW4LEV9</accession>
<dbReference type="InterPro" id="IPR000014">
    <property type="entry name" value="PAS"/>
</dbReference>
<dbReference type="SMART" id="SM00387">
    <property type="entry name" value="HATPase_c"/>
    <property type="match status" value="1"/>
</dbReference>
<dbReference type="Gene3D" id="3.30.565.10">
    <property type="entry name" value="Histidine kinase-like ATPase, C-terminal domain"/>
    <property type="match status" value="1"/>
</dbReference>
<keyword evidence="16" id="KW-0175">Coiled coil</keyword>
<evidence type="ECO:0000256" key="5">
    <source>
        <dbReference type="ARBA" id="ARBA00017322"/>
    </source>
</evidence>
<evidence type="ECO:0000256" key="9">
    <source>
        <dbReference type="ARBA" id="ARBA00022723"/>
    </source>
</evidence>
<dbReference type="InterPro" id="IPR036890">
    <property type="entry name" value="HATPase_C_sf"/>
</dbReference>
<evidence type="ECO:0000313" key="21">
    <source>
        <dbReference type="Proteomes" id="UP000811899"/>
    </source>
</evidence>
<reference evidence="20 21" key="1">
    <citation type="submission" date="2021-05" db="EMBL/GenBank/DDBJ databases">
        <title>The draft genome of Geobacter pelophilus DSM 12255.</title>
        <authorList>
            <person name="Xu Z."/>
            <person name="Masuda Y."/>
            <person name="Itoh H."/>
            <person name="Senoo K."/>
        </authorList>
    </citation>
    <scope>NUCLEOTIDE SEQUENCE [LARGE SCALE GENOMIC DNA]</scope>
    <source>
        <strain evidence="20 21">DSM 12255</strain>
    </source>
</reference>
<dbReference type="PROSITE" id="PS50109">
    <property type="entry name" value="HIS_KIN"/>
    <property type="match status" value="1"/>
</dbReference>
<evidence type="ECO:0000256" key="11">
    <source>
        <dbReference type="ARBA" id="ARBA00023004"/>
    </source>
</evidence>
<dbReference type="CDD" id="cd16917">
    <property type="entry name" value="HATPase_UhpB-NarQ-NarX-like"/>
    <property type="match status" value="1"/>
</dbReference>
<keyword evidence="10" id="KW-0418">Kinase</keyword>
<dbReference type="SMART" id="SM00091">
    <property type="entry name" value="PAS"/>
    <property type="match status" value="2"/>
</dbReference>
<dbReference type="GO" id="GO:0046872">
    <property type="term" value="F:metal ion binding"/>
    <property type="evidence" value="ECO:0007669"/>
    <property type="project" value="UniProtKB-KW"/>
</dbReference>
<dbReference type="GO" id="GO:0016020">
    <property type="term" value="C:membrane"/>
    <property type="evidence" value="ECO:0007669"/>
    <property type="project" value="InterPro"/>
</dbReference>
<comment type="subcellular location">
    <subcellularLocation>
        <location evidence="3">Cytoplasm</location>
    </subcellularLocation>
</comment>
<dbReference type="NCBIfam" id="TIGR00229">
    <property type="entry name" value="sensory_box"/>
    <property type="match status" value="2"/>
</dbReference>
<dbReference type="CDD" id="cd00130">
    <property type="entry name" value="PAS"/>
    <property type="match status" value="2"/>
</dbReference>
<evidence type="ECO:0000256" key="12">
    <source>
        <dbReference type="ARBA" id="ARBA00023012"/>
    </source>
</evidence>
<comment type="cofactor">
    <cofactor evidence="2">
        <name>[4Fe-4S] cluster</name>
        <dbReference type="ChEBI" id="CHEBI:49883"/>
    </cofactor>
</comment>
<dbReference type="GO" id="GO:0046983">
    <property type="term" value="F:protein dimerization activity"/>
    <property type="evidence" value="ECO:0007669"/>
    <property type="project" value="InterPro"/>
</dbReference>
<keyword evidence="7" id="KW-0963">Cytoplasm</keyword>
<evidence type="ECO:0000313" key="20">
    <source>
        <dbReference type="EMBL" id="MBT0665696.1"/>
    </source>
</evidence>
<dbReference type="AlphaFoldDB" id="A0AAW4LEV9"/>